<sequence length="452" mass="46828">MNRTARLLPLPLVLLAGLLGGPPAAHAAEAPRVLHGTLADGAEYVVEVPQHWNGTLALFSHGLRFPGEDSPAEDAYSDGSRAALLAQGIALAGSSYSGNGWVVEEAVHDQLATLDAVETRVGTPSRVVAWGESLGGLVTSLLVEQAPDRISAALPMCQLGGGGVRLWDSYLDAAYVLDTLLPAGARPAVTGITDPLANLGTANELLGAAAGTPAGRARLALAAAVMQVPGAVDPLAPQPTDAAGRAEARLRWMVESFPVFAYAERGDLEARSGGNPSGNVGVDYARLLRSSQQRPEVRAAYAAAGLDLDADLDALAAAPRVSPDPGARSHLAATASVTGDLTRPVLTLHTTADGLVPTWHERAYADSVAAAGSSDLLRQSFVDRAGHCTFTSAEVLAAFETLQSRLETGTWSVRPEKLSRLAAALGPELNSGGGVHLEPAFTRHHPRQLARG</sequence>
<evidence type="ECO:0000313" key="2">
    <source>
        <dbReference type="EMBL" id="RKS75595.1"/>
    </source>
</evidence>
<feature type="chain" id="PRO_5018969577" description="Prolyl oligopeptidase family protein" evidence="1">
    <location>
        <begin position="28"/>
        <end position="452"/>
    </location>
</feature>
<keyword evidence="3" id="KW-1185">Reference proteome</keyword>
<dbReference type="Proteomes" id="UP000281955">
    <property type="component" value="Unassembled WGS sequence"/>
</dbReference>
<dbReference type="Gene3D" id="3.40.50.1820">
    <property type="entry name" value="alpha/beta hydrolase"/>
    <property type="match status" value="2"/>
</dbReference>
<dbReference type="AlphaFoldDB" id="A0A420XQR9"/>
<dbReference type="InterPro" id="IPR029058">
    <property type="entry name" value="AB_hydrolase_fold"/>
</dbReference>
<organism evidence="2 3">
    <name type="scientific">Motilibacter peucedani</name>
    <dbReference type="NCBI Taxonomy" id="598650"/>
    <lineage>
        <taxon>Bacteria</taxon>
        <taxon>Bacillati</taxon>
        <taxon>Actinomycetota</taxon>
        <taxon>Actinomycetes</taxon>
        <taxon>Motilibacterales</taxon>
        <taxon>Motilibacteraceae</taxon>
        <taxon>Motilibacter</taxon>
    </lineage>
</organism>
<gene>
    <name evidence="2" type="ORF">CLV35_2069</name>
</gene>
<dbReference type="SUPFAM" id="SSF53474">
    <property type="entry name" value="alpha/beta-Hydrolases"/>
    <property type="match status" value="1"/>
</dbReference>
<name>A0A420XQR9_9ACTN</name>
<evidence type="ECO:0008006" key="4">
    <source>
        <dbReference type="Google" id="ProtNLM"/>
    </source>
</evidence>
<dbReference type="RefSeq" id="WP_121193348.1">
    <property type="nucleotide sequence ID" value="NZ_RBWV01000011.1"/>
</dbReference>
<feature type="signal peptide" evidence="1">
    <location>
        <begin position="1"/>
        <end position="27"/>
    </location>
</feature>
<dbReference type="InParanoid" id="A0A420XQR9"/>
<proteinExistence type="predicted"/>
<dbReference type="OrthoDB" id="7197847at2"/>
<evidence type="ECO:0000313" key="3">
    <source>
        <dbReference type="Proteomes" id="UP000281955"/>
    </source>
</evidence>
<accession>A0A420XQR9</accession>
<reference evidence="2 3" key="1">
    <citation type="submission" date="2018-10" db="EMBL/GenBank/DDBJ databases">
        <title>Genomic Encyclopedia of Archaeal and Bacterial Type Strains, Phase II (KMG-II): from individual species to whole genera.</title>
        <authorList>
            <person name="Goeker M."/>
        </authorList>
    </citation>
    <scope>NUCLEOTIDE SEQUENCE [LARGE SCALE GENOMIC DNA]</scope>
    <source>
        <strain evidence="2 3">RP-AC37</strain>
    </source>
</reference>
<evidence type="ECO:0000256" key="1">
    <source>
        <dbReference type="SAM" id="SignalP"/>
    </source>
</evidence>
<dbReference type="EMBL" id="RBWV01000011">
    <property type="protein sequence ID" value="RKS75595.1"/>
    <property type="molecule type" value="Genomic_DNA"/>
</dbReference>
<protein>
    <recommendedName>
        <fullName evidence="4">Prolyl oligopeptidase family protein</fullName>
    </recommendedName>
</protein>
<comment type="caution">
    <text evidence="2">The sequence shown here is derived from an EMBL/GenBank/DDBJ whole genome shotgun (WGS) entry which is preliminary data.</text>
</comment>
<keyword evidence="1" id="KW-0732">Signal</keyword>